<dbReference type="CDD" id="cd00155">
    <property type="entry name" value="RasGEF"/>
    <property type="match status" value="1"/>
</dbReference>
<evidence type="ECO:0000313" key="6">
    <source>
        <dbReference type="Proteomes" id="UP000887565"/>
    </source>
</evidence>
<dbReference type="Proteomes" id="UP000887565">
    <property type="component" value="Unplaced"/>
</dbReference>
<dbReference type="SUPFAM" id="SSF48366">
    <property type="entry name" value="Ras GEF"/>
    <property type="match status" value="1"/>
</dbReference>
<dbReference type="GO" id="GO:0007265">
    <property type="term" value="P:Ras protein signal transduction"/>
    <property type="evidence" value="ECO:0007669"/>
    <property type="project" value="TreeGrafter"/>
</dbReference>
<feature type="region of interest" description="Disordered" evidence="3">
    <location>
        <begin position="695"/>
        <end position="716"/>
    </location>
</feature>
<dbReference type="PANTHER" id="PTHR23113:SF249">
    <property type="entry name" value="RAP GUANINE NUCLEOTIDE EXCHANGE FACTOR 6"/>
    <property type="match status" value="1"/>
</dbReference>
<reference evidence="7" key="1">
    <citation type="submission" date="2022-11" db="UniProtKB">
        <authorList>
            <consortium name="WormBaseParasite"/>
        </authorList>
    </citation>
    <scope>IDENTIFICATION</scope>
</reference>
<evidence type="ECO:0000256" key="2">
    <source>
        <dbReference type="PROSITE-ProRule" id="PRU00168"/>
    </source>
</evidence>
<dbReference type="SMART" id="SM00314">
    <property type="entry name" value="RA"/>
    <property type="match status" value="1"/>
</dbReference>
<dbReference type="GO" id="GO:0005085">
    <property type="term" value="F:guanyl-nucleotide exchange factor activity"/>
    <property type="evidence" value="ECO:0007669"/>
    <property type="project" value="UniProtKB-KW"/>
</dbReference>
<dbReference type="PANTHER" id="PTHR23113">
    <property type="entry name" value="GUANINE NUCLEOTIDE EXCHANGE FACTOR"/>
    <property type="match status" value="1"/>
</dbReference>
<organism evidence="6 7">
    <name type="scientific">Romanomermis culicivorax</name>
    <name type="common">Nematode worm</name>
    <dbReference type="NCBI Taxonomy" id="13658"/>
    <lineage>
        <taxon>Eukaryota</taxon>
        <taxon>Metazoa</taxon>
        <taxon>Ecdysozoa</taxon>
        <taxon>Nematoda</taxon>
        <taxon>Enoplea</taxon>
        <taxon>Dorylaimia</taxon>
        <taxon>Mermithida</taxon>
        <taxon>Mermithoidea</taxon>
        <taxon>Mermithidae</taxon>
        <taxon>Romanomermis</taxon>
    </lineage>
</organism>
<evidence type="ECO:0000313" key="7">
    <source>
        <dbReference type="WBParaSite" id="nRc.2.0.1.t24680-RA"/>
    </source>
</evidence>
<dbReference type="Pfam" id="PF00617">
    <property type="entry name" value="RasGEF"/>
    <property type="match status" value="1"/>
</dbReference>
<dbReference type="InterPro" id="IPR008937">
    <property type="entry name" value="Ras-like_GEF"/>
</dbReference>
<evidence type="ECO:0000259" key="4">
    <source>
        <dbReference type="PROSITE" id="PS50009"/>
    </source>
</evidence>
<feature type="region of interest" description="Disordered" evidence="3">
    <location>
        <begin position="838"/>
        <end position="870"/>
    </location>
</feature>
<dbReference type="InterPro" id="IPR001895">
    <property type="entry name" value="RASGEF_cat_dom"/>
</dbReference>
<dbReference type="PROSITE" id="PS50200">
    <property type="entry name" value="RA"/>
    <property type="match status" value="1"/>
</dbReference>
<dbReference type="GO" id="GO:0016324">
    <property type="term" value="C:apical plasma membrane"/>
    <property type="evidence" value="ECO:0007669"/>
    <property type="project" value="TreeGrafter"/>
</dbReference>
<dbReference type="Gene3D" id="1.10.840.10">
    <property type="entry name" value="Ras guanine-nucleotide exchange factors catalytic domain"/>
    <property type="match status" value="1"/>
</dbReference>
<feature type="region of interest" description="Disordered" evidence="3">
    <location>
        <begin position="766"/>
        <end position="786"/>
    </location>
</feature>
<dbReference type="Pfam" id="PF00788">
    <property type="entry name" value="RA"/>
    <property type="match status" value="1"/>
</dbReference>
<feature type="compositionally biased region" description="Polar residues" evidence="3">
    <location>
        <begin position="838"/>
        <end position="852"/>
    </location>
</feature>
<dbReference type="AlphaFoldDB" id="A0A915JDW7"/>
<evidence type="ECO:0000256" key="3">
    <source>
        <dbReference type="SAM" id="MobiDB-lite"/>
    </source>
</evidence>
<feature type="compositionally biased region" description="Low complexity" evidence="3">
    <location>
        <begin position="520"/>
        <end position="532"/>
    </location>
</feature>
<dbReference type="PROSITE" id="PS50009">
    <property type="entry name" value="RASGEF_CAT"/>
    <property type="match status" value="1"/>
</dbReference>
<feature type="compositionally biased region" description="Polar residues" evidence="3">
    <location>
        <begin position="57"/>
        <end position="68"/>
    </location>
</feature>
<keyword evidence="1 2" id="KW-0344">Guanine-nucleotide releasing factor</keyword>
<accession>A0A915JDW7</accession>
<dbReference type="InterPro" id="IPR023578">
    <property type="entry name" value="Ras_GEF_dom_sf"/>
</dbReference>
<name>A0A915JDW7_ROMCU</name>
<feature type="region of interest" description="Disordered" evidence="3">
    <location>
        <begin position="504"/>
        <end position="546"/>
    </location>
</feature>
<feature type="compositionally biased region" description="Low complexity" evidence="3">
    <location>
        <begin position="695"/>
        <end position="706"/>
    </location>
</feature>
<feature type="compositionally biased region" description="Polar residues" evidence="3">
    <location>
        <begin position="707"/>
        <end position="716"/>
    </location>
</feature>
<feature type="domain" description="Ras-GEF" evidence="4">
    <location>
        <begin position="212"/>
        <end position="443"/>
    </location>
</feature>
<sequence>SSSLPLDEGKIDGCHSSAVNFNPSVISTTANQLSVGTSQILEQTPLLPRPLKHSRSNPDISKQLLPSSNNTNQISKYYQTPRPACPEHVLKIYRTDQTYKYLSVYKDTTVQSVILMALQEFGIVPTIVDDATQQPCSSKVPSSGDWSLYEVIVNPDNIKRRRLPDHMHNLAERMTLNSRYYLTKNTSCEPLVPDHLAPELLKESQTTLIELNANILAAQLTLQDFSIFASIEPTEYVDNLFQNKNSKYGWPKLENFEHLVNREMWWTATEVCREKNLIRRAKIIKKLIKVARQCRDFKNFNSMFAIVSGLEKPCVRRLHATWDKVSSKSLKMLEDLQLLLDPSRNMSKYRQHLIQTSCEPPVIPLFPVVRKDLYFIHECNATFCDGLINFEKLRMIAKEIRNVTKLASSPYELSAMYEQSGGGGTSRINDALLYMNSFEGGAAIATMRKQFMQRGPLSRKKVYEQALMVRRVKSYLSNLNVIENENELDKMSLECEAQPLSSLGVANSSQNRRRLPSPSPSSASSASRTSSEANKRNLQPKFGVESPQAVQRMLALVDHSKTKNAHHVGSHCRSSSPPILTSPNIFRRPRGGLSGVHHHNNGPFMAGGSQMVAPPLPPPAGSSFTSCYLGHGRSQSESTRQTLNNYQNVTVPLPPPNYYTYHHQTTAPAALHPVDLTAESSSVNILVSPLRLHSSGSVTSTDSGVTNHSNAGSQSSSNLCTNVLLQHQNSAGISHAVSCDSTDSGHCSIDAVSNLLANHHLHHHHHHTSAISASTSSPPNQRRSYPLNPHSKILMASGVSEDKKQNLVSYPSQDSTRSSGITDISGQYFAECHQQTIRRTNSIPNSSTSVNTDHSKSGHNQEMGEQISRV</sequence>
<feature type="compositionally biased region" description="Polar residues" evidence="3">
    <location>
        <begin position="572"/>
        <end position="583"/>
    </location>
</feature>
<keyword evidence="6" id="KW-1185">Reference proteome</keyword>
<dbReference type="InterPro" id="IPR000159">
    <property type="entry name" value="RA_dom"/>
</dbReference>
<feature type="region of interest" description="Disordered" evidence="3">
    <location>
        <begin position="46"/>
        <end position="68"/>
    </location>
</feature>
<dbReference type="OMA" id="IHECNAT"/>
<protein>
    <submittedName>
        <fullName evidence="7">Uncharacterized protein</fullName>
    </submittedName>
</protein>
<evidence type="ECO:0000259" key="5">
    <source>
        <dbReference type="PROSITE" id="PS50200"/>
    </source>
</evidence>
<feature type="domain" description="Ras-associating" evidence="5">
    <location>
        <begin position="86"/>
        <end position="187"/>
    </location>
</feature>
<feature type="region of interest" description="Disordered" evidence="3">
    <location>
        <begin position="564"/>
        <end position="583"/>
    </location>
</feature>
<evidence type="ECO:0000256" key="1">
    <source>
        <dbReference type="ARBA" id="ARBA00022658"/>
    </source>
</evidence>
<dbReference type="InterPro" id="IPR036964">
    <property type="entry name" value="RASGEF_cat_dom_sf"/>
</dbReference>
<proteinExistence type="predicted"/>
<dbReference type="WBParaSite" id="nRc.2.0.1.t24680-RA">
    <property type="protein sequence ID" value="nRc.2.0.1.t24680-RA"/>
    <property type="gene ID" value="nRc.2.0.1.g24680"/>
</dbReference>
<dbReference type="SMART" id="SM00147">
    <property type="entry name" value="RasGEF"/>
    <property type="match status" value="1"/>
</dbReference>